<name>A0A6P6VAM2_COFAR</name>
<keyword evidence="7" id="KW-0472">Membrane</keyword>
<dbReference type="InterPro" id="IPR038005">
    <property type="entry name" value="RX-like_CC"/>
</dbReference>
<dbReference type="GO" id="GO:0043531">
    <property type="term" value="F:ADP binding"/>
    <property type="evidence" value="ECO:0007669"/>
    <property type="project" value="InterPro"/>
</dbReference>
<keyword evidence="12" id="KW-1185">Reference proteome</keyword>
<dbReference type="SUPFAM" id="SSF52058">
    <property type="entry name" value="L domain-like"/>
    <property type="match status" value="1"/>
</dbReference>
<organism evidence="12 13">
    <name type="scientific">Coffea arabica</name>
    <name type="common">Arabian coffee</name>
    <dbReference type="NCBI Taxonomy" id="13443"/>
    <lineage>
        <taxon>Eukaryota</taxon>
        <taxon>Viridiplantae</taxon>
        <taxon>Streptophyta</taxon>
        <taxon>Embryophyta</taxon>
        <taxon>Tracheophyta</taxon>
        <taxon>Spermatophyta</taxon>
        <taxon>Magnoliopsida</taxon>
        <taxon>eudicotyledons</taxon>
        <taxon>Gunneridae</taxon>
        <taxon>Pentapetalae</taxon>
        <taxon>asterids</taxon>
        <taxon>lamiids</taxon>
        <taxon>Gentianales</taxon>
        <taxon>Rubiaceae</taxon>
        <taxon>Ixoroideae</taxon>
        <taxon>Gardenieae complex</taxon>
        <taxon>Bertiereae - Coffeeae clade</taxon>
        <taxon>Coffeeae</taxon>
        <taxon>Coffea</taxon>
    </lineage>
</organism>
<keyword evidence="6" id="KW-0067">ATP-binding</keyword>
<dbReference type="InterPro" id="IPR042197">
    <property type="entry name" value="Apaf_helical"/>
</dbReference>
<proteinExistence type="inferred from homology"/>
<dbReference type="InterPro" id="IPR044974">
    <property type="entry name" value="Disease_R_plants"/>
</dbReference>
<feature type="domain" description="NB-ARC" evidence="8">
    <location>
        <begin position="174"/>
        <end position="347"/>
    </location>
</feature>
<dbReference type="Proteomes" id="UP001652660">
    <property type="component" value="Chromosome 11e"/>
</dbReference>
<keyword evidence="5" id="KW-0611">Plant defense</keyword>
<dbReference type="Gene3D" id="1.10.10.10">
    <property type="entry name" value="Winged helix-like DNA-binding domain superfamily/Winged helix DNA-binding domain"/>
    <property type="match status" value="1"/>
</dbReference>
<dbReference type="PRINTS" id="PR00364">
    <property type="entry name" value="DISEASERSIST"/>
</dbReference>
<evidence type="ECO:0000259" key="11">
    <source>
        <dbReference type="Pfam" id="PF23598"/>
    </source>
</evidence>
<reference evidence="12" key="1">
    <citation type="journal article" date="2025" name="Foods">
        <title>Unveiling the Microbial Signatures of Arabica Coffee Cherries: Insights into Ripeness Specific Diversity, Functional Traits, and Implications for Quality and Safety.</title>
        <authorList>
            <consortium name="RefSeq"/>
            <person name="Tenea G.N."/>
            <person name="Cifuentes V."/>
            <person name="Reyes P."/>
            <person name="Cevallos-Vallejos M."/>
        </authorList>
    </citation>
    <scope>NUCLEOTIDE SEQUENCE [LARGE SCALE GENOMIC DNA]</scope>
</reference>
<feature type="domain" description="Disease resistance protein winged helix" evidence="10">
    <location>
        <begin position="440"/>
        <end position="517"/>
    </location>
</feature>
<dbReference type="InterPro" id="IPR058922">
    <property type="entry name" value="WHD_DRP"/>
</dbReference>
<dbReference type="CDD" id="cd14798">
    <property type="entry name" value="RX-CC_like"/>
    <property type="match status" value="1"/>
</dbReference>
<dbReference type="Pfam" id="PF00931">
    <property type="entry name" value="NB-ARC"/>
    <property type="match status" value="1"/>
</dbReference>
<dbReference type="GO" id="GO:0006952">
    <property type="term" value="P:defense response"/>
    <property type="evidence" value="ECO:0007669"/>
    <property type="project" value="UniProtKB-KW"/>
</dbReference>
<dbReference type="Pfam" id="PF23598">
    <property type="entry name" value="LRR_14"/>
    <property type="match status" value="1"/>
</dbReference>
<dbReference type="RefSeq" id="XP_027099012.2">
    <property type="nucleotide sequence ID" value="XM_027243211.2"/>
</dbReference>
<gene>
    <name evidence="13" type="primary">LOC113718298</name>
</gene>
<protein>
    <submittedName>
        <fullName evidence="13">Disease resistance protein At1g50180 isoform X1</fullName>
    </submittedName>
</protein>
<dbReference type="PANTHER" id="PTHR23155:SF1185">
    <property type="entry name" value="DISEASE RESISTANCE RPP8-LIKE PROTEIN 3-RELATED"/>
    <property type="match status" value="1"/>
</dbReference>
<reference evidence="13" key="2">
    <citation type="submission" date="2025-08" db="UniProtKB">
        <authorList>
            <consortium name="RefSeq"/>
        </authorList>
    </citation>
    <scope>IDENTIFICATION</scope>
    <source>
        <tissue evidence="13">Leaves</tissue>
    </source>
</reference>
<evidence type="ECO:0000313" key="13">
    <source>
        <dbReference type="RefSeq" id="XP_027099012.2"/>
    </source>
</evidence>
<evidence type="ECO:0000256" key="6">
    <source>
        <dbReference type="ARBA" id="ARBA00022840"/>
    </source>
</evidence>
<evidence type="ECO:0000259" key="9">
    <source>
        <dbReference type="Pfam" id="PF18052"/>
    </source>
</evidence>
<dbReference type="Gene3D" id="3.80.10.10">
    <property type="entry name" value="Ribonuclease Inhibitor"/>
    <property type="match status" value="2"/>
</dbReference>
<dbReference type="AlphaFoldDB" id="A0A6P6VAM2"/>
<feature type="transmembrane region" description="Helical" evidence="7">
    <location>
        <begin position="989"/>
        <end position="1009"/>
    </location>
</feature>
<dbReference type="OrthoDB" id="3027644at2759"/>
<evidence type="ECO:0000256" key="3">
    <source>
        <dbReference type="ARBA" id="ARBA00022737"/>
    </source>
</evidence>
<keyword evidence="3" id="KW-0677">Repeat</keyword>
<dbReference type="InterPro" id="IPR041118">
    <property type="entry name" value="Rx_N"/>
</dbReference>
<keyword evidence="4" id="KW-0547">Nucleotide-binding</keyword>
<dbReference type="InterPro" id="IPR036388">
    <property type="entry name" value="WH-like_DNA-bd_sf"/>
</dbReference>
<keyword evidence="7" id="KW-1133">Transmembrane helix</keyword>
<dbReference type="SUPFAM" id="SSF52540">
    <property type="entry name" value="P-loop containing nucleoside triphosphate hydrolases"/>
    <property type="match status" value="1"/>
</dbReference>
<dbReference type="InterPro" id="IPR002182">
    <property type="entry name" value="NB-ARC"/>
</dbReference>
<dbReference type="PANTHER" id="PTHR23155">
    <property type="entry name" value="DISEASE RESISTANCE PROTEIN RP"/>
    <property type="match status" value="1"/>
</dbReference>
<feature type="transmembrane region" description="Helical" evidence="7">
    <location>
        <begin position="958"/>
        <end position="977"/>
    </location>
</feature>
<evidence type="ECO:0000259" key="10">
    <source>
        <dbReference type="Pfam" id="PF23559"/>
    </source>
</evidence>
<comment type="similarity">
    <text evidence="1">Belongs to the disease resistance NB-LRR family.</text>
</comment>
<evidence type="ECO:0000256" key="2">
    <source>
        <dbReference type="ARBA" id="ARBA00022614"/>
    </source>
</evidence>
<dbReference type="InterPro" id="IPR027417">
    <property type="entry name" value="P-loop_NTPase"/>
</dbReference>
<sequence length="1015" mass="117085">MPEDILSSILSSAIENIGKLLIEEVKFLRGVREQVTLLRDDLKWIQMFLRYADKKQAARDTIQQWLPEFRAVAYEASDLVEDYALRVSISSNRGFTRALKRTACIARECYTIHALGLEIQSLRTRISNRTKIFGRFVNLIARTEEGESSAPSRQKQLRHTYSFVAEEDVVGLRNDVEKLVEHLLKEGESTGRKIRVASIVGMGGIGKTTLARKVYHHEKLKQCIKGFAWICVSQQWQTKDLLQGILLKLTPENRKQIMKSEQDELAKLLREHLGARRCLIVLDDIWSTDVWDSLKDAILVSEHGTKILLTTRIRDVAEHVGPNGYRHELRFLTEDQSWELLRKKIRESSGEGCEDLDKMKELGKEMLNNCGGLPLAVVVLGGILRTRTFKEWNEVHENIKSYLDKGEKIGKEGEVPKVLAYSYYDLPWQLKPCFLYLGKFREDSDIGAESLYQMWIGEGMIFENDRREKETIMDVAERYLEELANRCMVEIKKHEEGKCAVTRLKSCRFHDLMRDLCLAKAKEENLYKLVDRSTSRDSPPAIEAQYSLVLHLLPRDISKYNFPPKEQTKHLRSFLCDSLVAKWEYSNPGVRIMSQVKNLKMLRVLAILSFHMASQSCYLKSPLGYVGNLIHLRCLRLRGQNINLPYSLGNLKYLETLDLSGSSRSCRIPNVLWKLEHLRYLYLPDWRWWDAHPKLRLSKQLEILESFDNKICYPKDVCKLSNLRALKAIVRKNLEDLKHIINPISNLDCIRISSLRIVDFDFGSNRGLDVLSRVLFSRNIHELEIGNSLCKKLPDYQSHMFPDLAGLTQLKLFGTDIEEDPMATLEELPNLRILKLGHNSFLGQEMICHSMGFPKLKCLELHGLGNLKQWKVEEGAMPELSSLRIRECKVLEMIPDGLRCLTTLEEVSLVEMPELFNNRVRIESGCQQGEDYDKISHVPSVKIHRYSFSPFTFFSSNFSLVNIQFTVLGIPFFLASSSNLNFDKLHQHHSIFSFVFLMTIEFFLIFFSSSEETGS</sequence>
<evidence type="ECO:0000256" key="1">
    <source>
        <dbReference type="ARBA" id="ARBA00008894"/>
    </source>
</evidence>
<dbReference type="Gene3D" id="1.10.8.430">
    <property type="entry name" value="Helical domain of apoptotic protease-activating factors"/>
    <property type="match status" value="1"/>
</dbReference>
<dbReference type="Pfam" id="PF23559">
    <property type="entry name" value="WHD_DRP"/>
    <property type="match status" value="1"/>
</dbReference>
<feature type="domain" description="Disease resistance R13L4/SHOC-2-like LRR" evidence="11">
    <location>
        <begin position="588"/>
        <end position="909"/>
    </location>
</feature>
<dbReference type="InterPro" id="IPR055414">
    <property type="entry name" value="LRR_R13L4/SHOC2-like"/>
</dbReference>
<keyword evidence="7" id="KW-0812">Transmembrane</keyword>
<evidence type="ECO:0000259" key="8">
    <source>
        <dbReference type="Pfam" id="PF00931"/>
    </source>
</evidence>
<dbReference type="InterPro" id="IPR032675">
    <property type="entry name" value="LRR_dom_sf"/>
</dbReference>
<evidence type="ECO:0000313" key="12">
    <source>
        <dbReference type="Proteomes" id="UP001652660"/>
    </source>
</evidence>
<evidence type="ECO:0000256" key="4">
    <source>
        <dbReference type="ARBA" id="ARBA00022741"/>
    </source>
</evidence>
<accession>A0A6P6VAM2</accession>
<dbReference type="GO" id="GO:0005524">
    <property type="term" value="F:ATP binding"/>
    <property type="evidence" value="ECO:0007669"/>
    <property type="project" value="UniProtKB-KW"/>
</dbReference>
<dbReference type="Gene3D" id="1.20.5.4130">
    <property type="match status" value="1"/>
</dbReference>
<evidence type="ECO:0000256" key="5">
    <source>
        <dbReference type="ARBA" id="ARBA00022821"/>
    </source>
</evidence>
<keyword evidence="2" id="KW-0433">Leucine-rich repeat</keyword>
<feature type="domain" description="Disease resistance N-terminal" evidence="9">
    <location>
        <begin position="9"/>
        <end position="92"/>
    </location>
</feature>
<dbReference type="GeneID" id="113718298"/>
<dbReference type="Pfam" id="PF18052">
    <property type="entry name" value="Rx_N"/>
    <property type="match status" value="1"/>
</dbReference>
<evidence type="ECO:0000256" key="7">
    <source>
        <dbReference type="SAM" id="Phobius"/>
    </source>
</evidence>
<dbReference type="Gene3D" id="3.40.50.300">
    <property type="entry name" value="P-loop containing nucleotide triphosphate hydrolases"/>
    <property type="match status" value="1"/>
</dbReference>